<keyword evidence="2" id="KW-1185">Reference proteome</keyword>
<dbReference type="WBParaSite" id="nRc.2.0.1.t09660-RA">
    <property type="protein sequence ID" value="nRc.2.0.1.t09660-RA"/>
    <property type="gene ID" value="nRc.2.0.1.g09660"/>
</dbReference>
<accession>A0A915I8L1</accession>
<organism evidence="2 3">
    <name type="scientific">Romanomermis culicivorax</name>
    <name type="common">Nematode worm</name>
    <dbReference type="NCBI Taxonomy" id="13658"/>
    <lineage>
        <taxon>Eukaryota</taxon>
        <taxon>Metazoa</taxon>
        <taxon>Ecdysozoa</taxon>
        <taxon>Nematoda</taxon>
        <taxon>Enoplea</taxon>
        <taxon>Dorylaimia</taxon>
        <taxon>Mermithida</taxon>
        <taxon>Mermithoidea</taxon>
        <taxon>Mermithidae</taxon>
        <taxon>Romanomermis</taxon>
    </lineage>
</organism>
<evidence type="ECO:0000313" key="2">
    <source>
        <dbReference type="Proteomes" id="UP000887565"/>
    </source>
</evidence>
<dbReference type="AlphaFoldDB" id="A0A915I8L1"/>
<dbReference type="Proteomes" id="UP000887565">
    <property type="component" value="Unplaced"/>
</dbReference>
<reference evidence="3" key="1">
    <citation type="submission" date="2022-11" db="UniProtKB">
        <authorList>
            <consortium name="WormBaseParasite"/>
        </authorList>
    </citation>
    <scope>IDENTIFICATION</scope>
</reference>
<proteinExistence type="predicted"/>
<sequence length="322" mass="36144">VSNDQTITRTDSSDSFINIDPPQAPAATPASATNHCSSLAITNANEVHNFRIEARNTLDQLSTAAARITNNLPTAQTIDQIISALSDQFQAQQLCVQREIQEQVKSTIARIAALAEQMQQLISTTAAAANARNPPTPRPLPVSSRFHSQETQDIYIPNQTLRETELAQVFGPRPIHVKPKVPSTDTLYNNEFSRTTHSQEEAPRSAPQRCLQSAANPLGFSDYLPDDYYDHPQPRYKMPRTSHRKEDSPIKTIVDNMHPLTIDRAAINKRPLRFFIHLENEFGYDASNHIKMSALPRLTCDTPSDMIQDMTCYEDAKNFLMF</sequence>
<protein>
    <submittedName>
        <fullName evidence="3">Uncharacterized protein</fullName>
    </submittedName>
</protein>
<name>A0A915I8L1_ROMCU</name>
<evidence type="ECO:0000313" key="3">
    <source>
        <dbReference type="WBParaSite" id="nRc.2.0.1.t09660-RA"/>
    </source>
</evidence>
<feature type="region of interest" description="Disordered" evidence="1">
    <location>
        <begin position="1"/>
        <end position="31"/>
    </location>
</feature>
<feature type="compositionally biased region" description="Polar residues" evidence="1">
    <location>
        <begin position="1"/>
        <end position="16"/>
    </location>
</feature>
<evidence type="ECO:0000256" key="1">
    <source>
        <dbReference type="SAM" id="MobiDB-lite"/>
    </source>
</evidence>